<evidence type="ECO:0000313" key="3">
    <source>
        <dbReference type="EMBL" id="MCK2217789.1"/>
    </source>
</evidence>
<comment type="caution">
    <text evidence="3">The sequence shown here is derived from an EMBL/GenBank/DDBJ whole genome shotgun (WGS) entry which is preliminary data.</text>
</comment>
<reference evidence="3 4" key="1">
    <citation type="submission" date="2022-04" db="EMBL/GenBank/DDBJ databases">
        <title>Genome draft of Actinomadura sp. ATCC 31491.</title>
        <authorList>
            <person name="Shi X."/>
            <person name="Du Y."/>
        </authorList>
    </citation>
    <scope>NUCLEOTIDE SEQUENCE [LARGE SCALE GENOMIC DNA]</scope>
    <source>
        <strain evidence="3 4">ATCC 31491</strain>
    </source>
</reference>
<dbReference type="PANTHER" id="PTHR43329">
    <property type="entry name" value="EPOXIDE HYDROLASE"/>
    <property type="match status" value="1"/>
</dbReference>
<dbReference type="SUPFAM" id="SSF53474">
    <property type="entry name" value="alpha/beta-Hydrolases"/>
    <property type="match status" value="1"/>
</dbReference>
<sequence>MEIRTIHANGLEFAYLTMGEGPLALCLHGFPDTAHTWRHLLPLLAERGYRAVAPFLRGYAPTEIPADEVYEEAALVADVLALREELGGGEDAVVVGHDWGAFPAYLTAGRFRRAVALAVPPPGALGTAFFDYEQLRRSFYIFLFQTPFAEAAAGSPGFLEGLWRDWSPGYDAGQDLEFVRRSLLADPANLKAAIGYYRAMLGTTPPSGRYPAVEPGVRGPVLYLHGAQDGCLGAALAKDAAANLPEGSRAEVVPGAGHFLHLERPDEVNRLILDWLGPAA</sequence>
<feature type="domain" description="AB hydrolase-1" evidence="2">
    <location>
        <begin position="25"/>
        <end position="265"/>
    </location>
</feature>
<organism evidence="3 4">
    <name type="scientific">Actinomadura luzonensis</name>
    <dbReference type="NCBI Taxonomy" id="2805427"/>
    <lineage>
        <taxon>Bacteria</taxon>
        <taxon>Bacillati</taxon>
        <taxon>Actinomycetota</taxon>
        <taxon>Actinomycetes</taxon>
        <taxon>Streptosporangiales</taxon>
        <taxon>Thermomonosporaceae</taxon>
        <taxon>Actinomadura</taxon>
    </lineage>
</organism>
<evidence type="ECO:0000259" key="2">
    <source>
        <dbReference type="Pfam" id="PF00561"/>
    </source>
</evidence>
<accession>A0ABT0FZN8</accession>
<protein>
    <submittedName>
        <fullName evidence="3">Alpha/beta hydrolase</fullName>
    </submittedName>
</protein>
<dbReference type="Gene3D" id="3.40.50.1820">
    <property type="entry name" value="alpha/beta hydrolase"/>
    <property type="match status" value="1"/>
</dbReference>
<gene>
    <name evidence="3" type="ORF">MF672_028930</name>
</gene>
<evidence type="ECO:0000313" key="4">
    <source>
        <dbReference type="Proteomes" id="UP001317259"/>
    </source>
</evidence>
<keyword evidence="4" id="KW-1185">Reference proteome</keyword>
<dbReference type="GO" id="GO:0016787">
    <property type="term" value="F:hydrolase activity"/>
    <property type="evidence" value="ECO:0007669"/>
    <property type="project" value="UniProtKB-KW"/>
</dbReference>
<dbReference type="Proteomes" id="UP001317259">
    <property type="component" value="Unassembled WGS sequence"/>
</dbReference>
<dbReference type="Pfam" id="PF00561">
    <property type="entry name" value="Abhydrolase_1"/>
    <property type="match status" value="1"/>
</dbReference>
<dbReference type="InterPro" id="IPR000073">
    <property type="entry name" value="AB_hydrolase_1"/>
</dbReference>
<name>A0ABT0FZN8_9ACTN</name>
<proteinExistence type="predicted"/>
<keyword evidence="1 3" id="KW-0378">Hydrolase</keyword>
<dbReference type="PRINTS" id="PR00412">
    <property type="entry name" value="EPOXHYDRLASE"/>
</dbReference>
<dbReference type="RefSeq" id="WP_242374391.1">
    <property type="nucleotide sequence ID" value="NZ_JAKRKC020000001.1"/>
</dbReference>
<evidence type="ECO:0000256" key="1">
    <source>
        <dbReference type="ARBA" id="ARBA00022801"/>
    </source>
</evidence>
<dbReference type="EMBL" id="JAKRKC020000001">
    <property type="protein sequence ID" value="MCK2217789.1"/>
    <property type="molecule type" value="Genomic_DNA"/>
</dbReference>
<dbReference type="InterPro" id="IPR029058">
    <property type="entry name" value="AB_hydrolase_fold"/>
</dbReference>
<dbReference type="InterPro" id="IPR000639">
    <property type="entry name" value="Epox_hydrolase-like"/>
</dbReference>